<dbReference type="InterPro" id="IPR013818">
    <property type="entry name" value="Lipase"/>
</dbReference>
<gene>
    <name evidence="6" type="ORF">WA026_018315</name>
</gene>
<evidence type="ECO:0000256" key="1">
    <source>
        <dbReference type="ARBA" id="ARBA00004613"/>
    </source>
</evidence>
<comment type="subcellular location">
    <subcellularLocation>
        <location evidence="1">Secreted</location>
    </subcellularLocation>
</comment>
<dbReference type="EMBL" id="JARQZJ010000132">
    <property type="protein sequence ID" value="KAK9892112.1"/>
    <property type="molecule type" value="Genomic_DNA"/>
</dbReference>
<dbReference type="PANTHER" id="PTHR11610">
    <property type="entry name" value="LIPASE"/>
    <property type="match status" value="1"/>
</dbReference>
<accession>A0AAW1VIA2</accession>
<organism evidence="6 7">
    <name type="scientific">Henosepilachna vigintioctopunctata</name>
    <dbReference type="NCBI Taxonomy" id="420089"/>
    <lineage>
        <taxon>Eukaryota</taxon>
        <taxon>Metazoa</taxon>
        <taxon>Ecdysozoa</taxon>
        <taxon>Arthropoda</taxon>
        <taxon>Hexapoda</taxon>
        <taxon>Insecta</taxon>
        <taxon>Pterygota</taxon>
        <taxon>Neoptera</taxon>
        <taxon>Endopterygota</taxon>
        <taxon>Coleoptera</taxon>
        <taxon>Polyphaga</taxon>
        <taxon>Cucujiformia</taxon>
        <taxon>Coccinelloidea</taxon>
        <taxon>Coccinellidae</taxon>
        <taxon>Epilachninae</taxon>
        <taxon>Epilachnini</taxon>
        <taxon>Henosepilachna</taxon>
    </lineage>
</organism>
<reference evidence="6 7" key="1">
    <citation type="submission" date="2023-03" db="EMBL/GenBank/DDBJ databases">
        <title>Genome insight into feeding habits of ladybird beetles.</title>
        <authorList>
            <person name="Li H.-S."/>
            <person name="Huang Y.-H."/>
            <person name="Pang H."/>
        </authorList>
    </citation>
    <scope>NUCLEOTIDE SEQUENCE [LARGE SCALE GENOMIC DNA]</scope>
    <source>
        <strain evidence="6">SYSU_2023b</strain>
        <tissue evidence="6">Whole body</tissue>
    </source>
</reference>
<dbReference type="Pfam" id="PF00151">
    <property type="entry name" value="Lipase"/>
    <property type="match status" value="1"/>
</dbReference>
<comment type="caution">
    <text evidence="6">The sequence shown here is derived from an EMBL/GenBank/DDBJ whole genome shotgun (WGS) entry which is preliminary data.</text>
</comment>
<dbReference type="Proteomes" id="UP001431783">
    <property type="component" value="Unassembled WGS sequence"/>
</dbReference>
<feature type="domain" description="Lipase" evidence="5">
    <location>
        <begin position="33"/>
        <end position="255"/>
    </location>
</feature>
<dbReference type="GO" id="GO:0017171">
    <property type="term" value="F:serine hydrolase activity"/>
    <property type="evidence" value="ECO:0007669"/>
    <property type="project" value="TreeGrafter"/>
</dbReference>
<keyword evidence="3" id="KW-0964">Secreted</keyword>
<dbReference type="InterPro" id="IPR029058">
    <property type="entry name" value="AB_hydrolase_fold"/>
</dbReference>
<dbReference type="GO" id="GO:0016298">
    <property type="term" value="F:lipase activity"/>
    <property type="evidence" value="ECO:0007669"/>
    <property type="project" value="InterPro"/>
</dbReference>
<dbReference type="InterPro" id="IPR000734">
    <property type="entry name" value="TAG_lipase"/>
</dbReference>
<dbReference type="AlphaFoldDB" id="A0AAW1VIA2"/>
<comment type="similarity">
    <text evidence="2 4">Belongs to the AB hydrolase superfamily. Lipase family.</text>
</comment>
<name>A0AAW1VIA2_9CUCU</name>
<evidence type="ECO:0000256" key="3">
    <source>
        <dbReference type="ARBA" id="ARBA00022525"/>
    </source>
</evidence>
<protein>
    <recommendedName>
        <fullName evidence="5">Lipase domain-containing protein</fullName>
    </recommendedName>
</protein>
<dbReference type="PANTHER" id="PTHR11610:SF173">
    <property type="entry name" value="LIPASE DOMAIN-CONTAINING PROTEIN-RELATED"/>
    <property type="match status" value="1"/>
</dbReference>
<dbReference type="GO" id="GO:0016042">
    <property type="term" value="P:lipid catabolic process"/>
    <property type="evidence" value="ECO:0007669"/>
    <property type="project" value="TreeGrafter"/>
</dbReference>
<sequence>MKIYPGFTLFFIFTESYPSSSFSIKNSLKPLKMQLMNTHTVLLDWDRPAYDHYIFSAFDTESVGKYVGVLINRLVSNYGVSTENIIVIGHSLGAHIAGFACKTFTKITGKKLPRIIVLDPAGPLFIFRPNSERLNKNDADVVMAVHTDAGAEGYPTVIGTIDFFPNGGFDQPGCWKTLKAFNLKTYRQPLSCDHNRAWEYFVEAVNVTGSFAARKCDSYENFKKGICAGEVVMMGDLNLKATGSFFLETNSEKPFSKQLPEVITVDKKQ</sequence>
<evidence type="ECO:0000259" key="5">
    <source>
        <dbReference type="Pfam" id="PF00151"/>
    </source>
</evidence>
<dbReference type="SUPFAM" id="SSF53474">
    <property type="entry name" value="alpha/beta-Hydrolases"/>
    <property type="match status" value="1"/>
</dbReference>
<evidence type="ECO:0000313" key="7">
    <source>
        <dbReference type="Proteomes" id="UP001431783"/>
    </source>
</evidence>
<proteinExistence type="inferred from homology"/>
<dbReference type="PRINTS" id="PR00821">
    <property type="entry name" value="TAGLIPASE"/>
</dbReference>
<evidence type="ECO:0000313" key="6">
    <source>
        <dbReference type="EMBL" id="KAK9892112.1"/>
    </source>
</evidence>
<evidence type="ECO:0000256" key="4">
    <source>
        <dbReference type="RuleBase" id="RU004262"/>
    </source>
</evidence>
<keyword evidence="7" id="KW-1185">Reference proteome</keyword>
<dbReference type="Gene3D" id="3.40.50.1820">
    <property type="entry name" value="alpha/beta hydrolase"/>
    <property type="match status" value="1"/>
</dbReference>
<dbReference type="GO" id="GO:0005615">
    <property type="term" value="C:extracellular space"/>
    <property type="evidence" value="ECO:0007669"/>
    <property type="project" value="TreeGrafter"/>
</dbReference>
<evidence type="ECO:0000256" key="2">
    <source>
        <dbReference type="ARBA" id="ARBA00010701"/>
    </source>
</evidence>